<dbReference type="Gene3D" id="3.30.460.80">
    <property type="entry name" value="NADH:ubiquinone oxidoreductase, 30kDa subunit"/>
    <property type="match status" value="1"/>
</dbReference>
<comment type="function">
    <text evidence="3">NDH-1 shuttles electrons from NADH, via FMN and iron-sulfur (Fe-S) centers, to quinones in the respiratory chain. The immediate electron acceptor for the enzyme in this species is believed to be ubiquinone. Couples the redox reaction to proton translocation (for every two electrons transferred, four hydrogen ions are translocated across the cytoplasmic membrane), and thus conserves the redox energy in a proton gradient.</text>
</comment>
<comment type="caution">
    <text evidence="5">The sequence shown here is derived from an EMBL/GenBank/DDBJ whole genome shotgun (WGS) entry which is preliminary data.</text>
</comment>
<proteinExistence type="inferred from homology"/>
<keyword evidence="2 3" id="KW-0813">Transport</keyword>
<keyword evidence="3" id="KW-0874">Quinone</keyword>
<protein>
    <recommendedName>
        <fullName evidence="3">NADH-quinone oxidoreductase subunit C</fullName>
        <ecNumber evidence="3">7.1.1.-</ecNumber>
    </recommendedName>
    <alternativeName>
        <fullName evidence="3">NADH dehydrogenase I subunit C</fullName>
    </alternativeName>
    <alternativeName>
        <fullName evidence="3">NDH-1 subunit C</fullName>
    </alternativeName>
</protein>
<keyword evidence="3" id="KW-0520">NAD</keyword>
<dbReference type="InterPro" id="IPR001268">
    <property type="entry name" value="NADH_UbQ_OxRdtase_30kDa_su"/>
</dbReference>
<dbReference type="SUPFAM" id="SSF143243">
    <property type="entry name" value="Nqo5-like"/>
    <property type="match status" value="1"/>
</dbReference>
<dbReference type="NCBIfam" id="TIGR01961">
    <property type="entry name" value="NuoC_fam"/>
    <property type="match status" value="1"/>
</dbReference>
<dbReference type="RefSeq" id="WP_210511337.1">
    <property type="nucleotide sequence ID" value="NZ_JAFIDN010000004.1"/>
</dbReference>
<keyword evidence="3" id="KW-1278">Translocase</keyword>
<sequence length="167" mass="20223">MNSETTEKLLQKLREFLGDDLVRLYYDYKYPVITLKRDRLTETCRFMKDELHFIYLNDVFGTDRFTSEDRFEVFYHLISLRDHQRFFLKVLVDENNPVLPSVCDLWKSANWNEREVYDMYGIHFEGHPDLRRIFLPEDFKYYPLRKEFPLLGVPGSLELPNTTPDHD</sequence>
<dbReference type="PANTHER" id="PTHR10884">
    <property type="entry name" value="NADH DEHYDROGENASE UBIQUINONE IRON-SULFUR PROTEIN 3"/>
    <property type="match status" value="1"/>
</dbReference>
<accession>A0A8J7RMG9</accession>
<dbReference type="EMBL" id="JAFIDN010000004">
    <property type="protein sequence ID" value="MBP3192439.1"/>
    <property type="molecule type" value="Genomic_DNA"/>
</dbReference>
<keyword evidence="6" id="KW-1185">Reference proteome</keyword>
<dbReference type="EC" id="7.1.1.-" evidence="3"/>
<gene>
    <name evidence="3" type="primary">nuoC</name>
    <name evidence="5" type="ORF">NATSA_07175</name>
</gene>
<evidence type="ECO:0000256" key="3">
    <source>
        <dbReference type="HAMAP-Rule" id="MF_01357"/>
    </source>
</evidence>
<comment type="subcellular location">
    <subcellularLocation>
        <location evidence="3">Cell membrane</location>
        <topology evidence="3">Peripheral membrane protein</topology>
        <orientation evidence="3">Cytoplasmic side</orientation>
    </subcellularLocation>
</comment>
<reference evidence="5" key="1">
    <citation type="submission" date="2021-02" db="EMBL/GenBank/DDBJ databases">
        <title>Natronogracilivirga saccharolytica gen. nov. sp. nov. a new anaerobic, haloalkiliphilic carbohydrate-fermenting bacterium from soda lake and proposing of Cyclonatronumiaceae fam. nov. in the phylum Balneolaeota.</title>
        <authorList>
            <person name="Zhilina T.N."/>
            <person name="Sorokin D.Y."/>
            <person name="Zavarzina D.G."/>
            <person name="Toshchakov S.V."/>
            <person name="Kublanov I.V."/>
        </authorList>
    </citation>
    <scope>NUCLEOTIDE SEQUENCE</scope>
    <source>
        <strain evidence="5">Z-1702</strain>
    </source>
</reference>
<comment type="similarity">
    <text evidence="1 3">Belongs to the complex I 30 kDa subunit family.</text>
</comment>
<dbReference type="HAMAP" id="MF_01357">
    <property type="entry name" value="NDH1_NuoC"/>
    <property type="match status" value="1"/>
</dbReference>
<dbReference type="GO" id="GO:0048038">
    <property type="term" value="F:quinone binding"/>
    <property type="evidence" value="ECO:0007669"/>
    <property type="project" value="UniProtKB-KW"/>
</dbReference>
<comment type="catalytic activity">
    <reaction evidence="3">
        <text>a quinone + NADH + 5 H(+)(in) = a quinol + NAD(+) + 4 H(+)(out)</text>
        <dbReference type="Rhea" id="RHEA:57888"/>
        <dbReference type="ChEBI" id="CHEBI:15378"/>
        <dbReference type="ChEBI" id="CHEBI:24646"/>
        <dbReference type="ChEBI" id="CHEBI:57540"/>
        <dbReference type="ChEBI" id="CHEBI:57945"/>
        <dbReference type="ChEBI" id="CHEBI:132124"/>
    </reaction>
</comment>
<dbReference type="GO" id="GO:0008137">
    <property type="term" value="F:NADH dehydrogenase (ubiquinone) activity"/>
    <property type="evidence" value="ECO:0007669"/>
    <property type="project" value="InterPro"/>
</dbReference>
<evidence type="ECO:0000256" key="1">
    <source>
        <dbReference type="ARBA" id="ARBA00007569"/>
    </source>
</evidence>
<dbReference type="AlphaFoldDB" id="A0A8J7RMG9"/>
<evidence type="ECO:0000256" key="2">
    <source>
        <dbReference type="ARBA" id="ARBA00022448"/>
    </source>
</evidence>
<evidence type="ECO:0000313" key="6">
    <source>
        <dbReference type="Proteomes" id="UP000673975"/>
    </source>
</evidence>
<dbReference type="InterPro" id="IPR010218">
    <property type="entry name" value="NADH_DH_suC"/>
</dbReference>
<dbReference type="Pfam" id="PF00329">
    <property type="entry name" value="Complex1_30kDa"/>
    <property type="match status" value="1"/>
</dbReference>
<organism evidence="5 6">
    <name type="scientific">Natronogracilivirga saccharolytica</name>
    <dbReference type="NCBI Taxonomy" id="2812953"/>
    <lineage>
        <taxon>Bacteria</taxon>
        <taxon>Pseudomonadati</taxon>
        <taxon>Balneolota</taxon>
        <taxon>Balneolia</taxon>
        <taxon>Balneolales</taxon>
        <taxon>Cyclonatronaceae</taxon>
        <taxon>Natronogracilivirga</taxon>
    </lineage>
</organism>
<keyword evidence="3" id="KW-0472">Membrane</keyword>
<dbReference type="GO" id="GO:0050136">
    <property type="term" value="F:NADH dehydrogenase (quinone) (non-electrogenic) activity"/>
    <property type="evidence" value="ECO:0007669"/>
    <property type="project" value="UniProtKB-UniRule"/>
</dbReference>
<dbReference type="InterPro" id="IPR037232">
    <property type="entry name" value="NADH_quin_OxRdtase_su_C/D-like"/>
</dbReference>
<keyword evidence="3" id="KW-0830">Ubiquinone</keyword>
<keyword evidence="3" id="KW-1003">Cell membrane</keyword>
<evidence type="ECO:0000313" key="5">
    <source>
        <dbReference type="EMBL" id="MBP3192439.1"/>
    </source>
</evidence>
<dbReference type="Proteomes" id="UP000673975">
    <property type="component" value="Unassembled WGS sequence"/>
</dbReference>
<dbReference type="GO" id="GO:0005886">
    <property type="term" value="C:plasma membrane"/>
    <property type="evidence" value="ECO:0007669"/>
    <property type="project" value="UniProtKB-SubCell"/>
</dbReference>
<feature type="domain" description="NADH:ubiquinone oxidoreductase 30kDa subunit" evidence="4">
    <location>
        <begin position="33"/>
        <end position="150"/>
    </location>
</feature>
<comment type="subunit">
    <text evidence="3">NDH-1 is composed of 14 different subunits. Subunits NuoB, C, D, E, F, and G constitute the peripheral sector of the complex.</text>
</comment>
<dbReference type="PANTHER" id="PTHR10884:SF14">
    <property type="entry name" value="NADH DEHYDROGENASE [UBIQUINONE] IRON-SULFUR PROTEIN 3, MITOCHONDRIAL"/>
    <property type="match status" value="1"/>
</dbReference>
<name>A0A8J7RMG9_9BACT</name>
<evidence type="ECO:0000259" key="4">
    <source>
        <dbReference type="Pfam" id="PF00329"/>
    </source>
</evidence>